<proteinExistence type="inferred from homology"/>
<dbReference type="GO" id="GO:0005886">
    <property type="term" value="C:plasma membrane"/>
    <property type="evidence" value="ECO:0007669"/>
    <property type="project" value="UniProtKB-SubCell"/>
</dbReference>
<evidence type="ECO:0000256" key="6">
    <source>
        <dbReference type="ARBA" id="ARBA00023136"/>
    </source>
</evidence>
<dbReference type="OrthoDB" id="7339120at2"/>
<feature type="domain" description="TRAP C4-dicarboxylate transport system permease DctM subunit" evidence="8">
    <location>
        <begin position="12"/>
        <end position="428"/>
    </location>
</feature>
<name>A3U089_PSEBH</name>
<dbReference type="InterPro" id="IPR010656">
    <property type="entry name" value="DctM"/>
</dbReference>
<feature type="transmembrane region" description="Helical" evidence="7">
    <location>
        <begin position="98"/>
        <end position="129"/>
    </location>
</feature>
<dbReference type="HOGENOM" id="CLU_019824_4_0_5"/>
<comment type="subunit">
    <text evidence="7">The complex comprises the extracytoplasmic solute receptor protein and the two transmembrane proteins.</text>
</comment>
<gene>
    <name evidence="9" type="ORF">OB2597_18896</name>
</gene>
<comment type="subcellular location">
    <subcellularLocation>
        <location evidence="1 7">Cell inner membrane</location>
        <topology evidence="1 7">Multi-pass membrane protein</topology>
    </subcellularLocation>
</comment>
<feature type="transmembrane region" description="Helical" evidence="7">
    <location>
        <begin position="379"/>
        <end position="395"/>
    </location>
</feature>
<accession>A3U089</accession>
<dbReference type="Pfam" id="PF06808">
    <property type="entry name" value="DctM"/>
    <property type="match status" value="1"/>
</dbReference>
<dbReference type="InterPro" id="IPR004681">
    <property type="entry name" value="TRAP_DctM"/>
</dbReference>
<keyword evidence="6 7" id="KW-0472">Membrane</keyword>
<sequence>MSEQALLTILLFGSMITVLGLGVPIAIALGGLTVVFIHFFWSDAAINLLPVRSFAVTSSFEYLAVPLFVLMATVLQRSKIAEDMYDTMQVLFGRLRGGLAVGTIVICTIFAAMAGISGAATIAMGVIAIPAMLARGYSKGLAVGSVAAGGSLGILIPPSITMIVYGLVTGTSIGQLYAGGVGPGLLIAGLFSLWILFCGWRWPETVGGIPEDTGLPRPSKLKALRGIVLPFVLIVLVLGSILGGYASISESAAVGAAGAMLLAALRGQMTGKVMGEALQETLSLSCMIFWIIIGASALANFYTAMGAARVIEEAVLGLDANPWIILICMQLTLLVMGMVLDSTGIILITAPIFLPIASALGFDPVWFGVLYIINMEMGFLSPPFGYNLFYIRAVAPKSVRMVDIYRSVVPFLLLMLIALALCMIFPGIVTWLPDQLFG</sequence>
<comment type="function">
    <text evidence="7">Part of the tripartite ATP-independent periplasmic (TRAP) transport system.</text>
</comment>
<comment type="caution">
    <text evidence="7">Lacks conserved residue(s) required for the propagation of feature annotation.</text>
</comment>
<keyword evidence="2" id="KW-1003">Cell membrane</keyword>
<keyword evidence="5 7" id="KW-1133">Transmembrane helix</keyword>
<dbReference type="Proteomes" id="UP000004318">
    <property type="component" value="Unassembled WGS sequence"/>
</dbReference>
<evidence type="ECO:0000313" key="9">
    <source>
        <dbReference type="EMBL" id="EAQ02180.1"/>
    </source>
</evidence>
<comment type="caution">
    <text evidence="9">The sequence shown here is derived from an EMBL/GenBank/DDBJ whole genome shotgun (WGS) entry which is preliminary data.</text>
</comment>
<evidence type="ECO:0000256" key="7">
    <source>
        <dbReference type="RuleBase" id="RU369079"/>
    </source>
</evidence>
<feature type="transmembrane region" description="Helical" evidence="7">
    <location>
        <begin position="6"/>
        <end position="39"/>
    </location>
</feature>
<keyword evidence="4 7" id="KW-0812">Transmembrane</keyword>
<dbReference type="GO" id="GO:0022857">
    <property type="term" value="F:transmembrane transporter activity"/>
    <property type="evidence" value="ECO:0007669"/>
    <property type="project" value="UniProtKB-UniRule"/>
</dbReference>
<feature type="transmembrane region" description="Helical" evidence="7">
    <location>
        <begin position="252"/>
        <end position="269"/>
    </location>
</feature>
<keyword evidence="7" id="KW-0813">Transport</keyword>
<evidence type="ECO:0000256" key="1">
    <source>
        <dbReference type="ARBA" id="ARBA00004429"/>
    </source>
</evidence>
<feature type="transmembrane region" description="Helical" evidence="7">
    <location>
        <begin position="180"/>
        <end position="202"/>
    </location>
</feature>
<dbReference type="EMBL" id="AAMO01000008">
    <property type="protein sequence ID" value="EAQ02180.1"/>
    <property type="molecule type" value="Genomic_DNA"/>
</dbReference>
<evidence type="ECO:0000256" key="5">
    <source>
        <dbReference type="ARBA" id="ARBA00022989"/>
    </source>
</evidence>
<organism evidence="9 10">
    <name type="scientific">Pseudooceanicola batsensis (strain ATCC BAA-863 / DSM 15984 / KCTC 12145 / HTCC2597)</name>
    <name type="common">Oceanicola batsensis</name>
    <dbReference type="NCBI Taxonomy" id="252305"/>
    <lineage>
        <taxon>Bacteria</taxon>
        <taxon>Pseudomonadati</taxon>
        <taxon>Pseudomonadota</taxon>
        <taxon>Alphaproteobacteria</taxon>
        <taxon>Rhodobacterales</taxon>
        <taxon>Paracoccaceae</taxon>
        <taxon>Pseudooceanicola</taxon>
    </lineage>
</organism>
<evidence type="ECO:0000313" key="10">
    <source>
        <dbReference type="Proteomes" id="UP000004318"/>
    </source>
</evidence>
<feature type="transmembrane region" description="Helical" evidence="7">
    <location>
        <begin position="281"/>
        <end position="302"/>
    </location>
</feature>
<evidence type="ECO:0000256" key="2">
    <source>
        <dbReference type="ARBA" id="ARBA00022475"/>
    </source>
</evidence>
<dbReference type="STRING" id="252305.OB2597_18896"/>
<reference evidence="9 10" key="1">
    <citation type="journal article" date="2010" name="J. Bacteriol.">
        <title>Genome sequences of Oceanicola granulosus HTCC2516(T) and Oceanicola batsensis HTCC2597(TDelta).</title>
        <authorList>
            <person name="Thrash J.C."/>
            <person name="Cho J.C."/>
            <person name="Vergin K.L."/>
            <person name="Giovannoni S.J."/>
        </authorList>
    </citation>
    <scope>NUCLEOTIDE SEQUENCE [LARGE SCALE GENOMIC DNA]</scope>
    <source>
        <strain evidence="10">ATCC BAA-863 / DSM 15984 / KCTC 12145 / HTCC2597</strain>
    </source>
</reference>
<dbReference type="PANTHER" id="PTHR33362:SF5">
    <property type="entry name" value="C4-DICARBOXYLATE TRAP TRANSPORTER LARGE PERMEASE PROTEIN DCTM"/>
    <property type="match status" value="1"/>
</dbReference>
<dbReference type="AlphaFoldDB" id="A3U089"/>
<evidence type="ECO:0000256" key="4">
    <source>
        <dbReference type="ARBA" id="ARBA00022692"/>
    </source>
</evidence>
<dbReference type="PANTHER" id="PTHR33362">
    <property type="entry name" value="SIALIC ACID TRAP TRANSPORTER PERMEASE PROTEIN SIAT-RELATED"/>
    <property type="match status" value="1"/>
</dbReference>
<dbReference type="NCBIfam" id="TIGR00786">
    <property type="entry name" value="dctM"/>
    <property type="match status" value="1"/>
</dbReference>
<feature type="transmembrane region" description="Helical" evidence="7">
    <location>
        <begin position="407"/>
        <end position="432"/>
    </location>
</feature>
<evidence type="ECO:0000259" key="8">
    <source>
        <dbReference type="Pfam" id="PF06808"/>
    </source>
</evidence>
<dbReference type="RefSeq" id="WP_009803722.1">
    <property type="nucleotide sequence ID" value="NZ_AAMO01000008.1"/>
</dbReference>
<keyword evidence="10" id="KW-1185">Reference proteome</keyword>
<feature type="transmembrane region" description="Helical" evidence="7">
    <location>
        <begin position="223"/>
        <end position="246"/>
    </location>
</feature>
<feature type="transmembrane region" description="Helical" evidence="7">
    <location>
        <begin position="60"/>
        <end position="78"/>
    </location>
</feature>
<keyword evidence="3 7" id="KW-0997">Cell inner membrane</keyword>
<feature type="transmembrane region" description="Helical" evidence="7">
    <location>
        <begin position="141"/>
        <end position="168"/>
    </location>
</feature>
<comment type="similarity">
    <text evidence="7">Belongs to the TRAP transporter large permease family.</text>
</comment>
<dbReference type="PIRSF" id="PIRSF006066">
    <property type="entry name" value="HI0050"/>
    <property type="match status" value="1"/>
</dbReference>
<protein>
    <recommendedName>
        <fullName evidence="7">TRAP transporter large permease protein</fullName>
    </recommendedName>
</protein>
<evidence type="ECO:0000256" key="3">
    <source>
        <dbReference type="ARBA" id="ARBA00022519"/>
    </source>
</evidence>